<keyword evidence="4" id="KW-0547">Nucleotide-binding</keyword>
<dbReference type="PROSITE" id="PS00675">
    <property type="entry name" value="SIGMA54_INTERACT_1"/>
    <property type="match status" value="1"/>
</dbReference>
<evidence type="ECO:0000256" key="2">
    <source>
        <dbReference type="ARBA" id="ARBA00009441"/>
    </source>
</evidence>
<name>A0ABM7W624_9BACT</name>
<dbReference type="SUPFAM" id="SSF52540">
    <property type="entry name" value="P-loop containing nucleoside triphosphate hydrolases"/>
    <property type="match status" value="1"/>
</dbReference>
<organism evidence="12 13">
    <name type="scientific">Desulfofustis limnaeus</name>
    <dbReference type="NCBI Taxonomy" id="2740163"/>
    <lineage>
        <taxon>Bacteria</taxon>
        <taxon>Pseudomonadati</taxon>
        <taxon>Thermodesulfobacteriota</taxon>
        <taxon>Desulfobulbia</taxon>
        <taxon>Desulfobulbales</taxon>
        <taxon>Desulfocapsaceae</taxon>
        <taxon>Desulfofustis</taxon>
    </lineage>
</organism>
<evidence type="ECO:0000313" key="12">
    <source>
        <dbReference type="EMBL" id="BDD86341.1"/>
    </source>
</evidence>
<evidence type="ECO:0000313" key="13">
    <source>
        <dbReference type="Proteomes" id="UP000830055"/>
    </source>
</evidence>
<gene>
    <name evidence="12" type="primary">recN</name>
    <name evidence="12" type="ORF">DPPLL_07060</name>
</gene>
<feature type="coiled-coil region" evidence="10">
    <location>
        <begin position="319"/>
        <end position="363"/>
    </location>
</feature>
<keyword evidence="13" id="KW-1185">Reference proteome</keyword>
<dbReference type="EMBL" id="AP025516">
    <property type="protein sequence ID" value="BDD86341.1"/>
    <property type="molecule type" value="Genomic_DNA"/>
</dbReference>
<dbReference type="Proteomes" id="UP000830055">
    <property type="component" value="Chromosome"/>
</dbReference>
<dbReference type="PIRSF" id="PIRSF003128">
    <property type="entry name" value="RecN"/>
    <property type="match status" value="1"/>
</dbReference>
<evidence type="ECO:0000256" key="10">
    <source>
        <dbReference type="SAM" id="Coils"/>
    </source>
</evidence>
<dbReference type="InterPro" id="IPR004604">
    <property type="entry name" value="DNA_recomb/repair_RecN"/>
</dbReference>
<keyword evidence="10" id="KW-0175">Coiled coil</keyword>
<evidence type="ECO:0000256" key="8">
    <source>
        <dbReference type="ARBA" id="ARBA00033408"/>
    </source>
</evidence>
<evidence type="ECO:0000256" key="7">
    <source>
        <dbReference type="ARBA" id="ARBA00023204"/>
    </source>
</evidence>
<evidence type="ECO:0000256" key="4">
    <source>
        <dbReference type="ARBA" id="ARBA00022741"/>
    </source>
</evidence>
<dbReference type="PANTHER" id="PTHR11059:SF0">
    <property type="entry name" value="DNA REPAIR PROTEIN RECN"/>
    <property type="match status" value="1"/>
</dbReference>
<reference evidence="12 13" key="1">
    <citation type="submission" date="2022-01" db="EMBL/GenBank/DDBJ databases">
        <title>Desulfofustis limnae sp. nov., a novel mesophilic sulfate-reducing bacterium isolated from marsh soil.</title>
        <authorList>
            <person name="Watanabe M."/>
            <person name="Takahashi A."/>
            <person name="Kojima H."/>
            <person name="Fukui M."/>
        </authorList>
    </citation>
    <scope>NUCLEOTIDE SEQUENCE [LARGE SCALE GENOMIC DNA]</scope>
    <source>
        <strain evidence="12 13">PPLL</strain>
    </source>
</reference>
<keyword evidence="7 9" id="KW-0234">DNA repair</keyword>
<evidence type="ECO:0000259" key="11">
    <source>
        <dbReference type="Pfam" id="PF02463"/>
    </source>
</evidence>
<evidence type="ECO:0000256" key="6">
    <source>
        <dbReference type="ARBA" id="ARBA00022840"/>
    </source>
</evidence>
<dbReference type="Gene3D" id="3.40.50.300">
    <property type="entry name" value="P-loop containing nucleotide triphosphate hydrolases"/>
    <property type="match status" value="2"/>
</dbReference>
<keyword evidence="5 9" id="KW-0227">DNA damage</keyword>
<evidence type="ECO:0000256" key="5">
    <source>
        <dbReference type="ARBA" id="ARBA00022763"/>
    </source>
</evidence>
<keyword evidence="6" id="KW-0067">ATP-binding</keyword>
<evidence type="ECO:0000256" key="3">
    <source>
        <dbReference type="ARBA" id="ARBA00021315"/>
    </source>
</evidence>
<feature type="domain" description="RecF/RecN/SMC N-terminal" evidence="11">
    <location>
        <begin position="26"/>
        <end position="504"/>
    </location>
</feature>
<protein>
    <recommendedName>
        <fullName evidence="3 9">DNA repair protein RecN</fullName>
    </recommendedName>
    <alternativeName>
        <fullName evidence="8 9">Recombination protein N</fullName>
    </alternativeName>
</protein>
<dbReference type="InterPro" id="IPR025662">
    <property type="entry name" value="Sigma_54_int_dom_ATP-bd_1"/>
</dbReference>
<evidence type="ECO:0000256" key="9">
    <source>
        <dbReference type="PIRNR" id="PIRNR003128"/>
    </source>
</evidence>
<comment type="similarity">
    <text evidence="2 9">Belongs to the RecN family.</text>
</comment>
<dbReference type="NCBIfam" id="NF008121">
    <property type="entry name" value="PRK10869.1"/>
    <property type="match status" value="1"/>
</dbReference>
<dbReference type="InterPro" id="IPR027417">
    <property type="entry name" value="P-loop_NTPase"/>
</dbReference>
<dbReference type="InterPro" id="IPR003395">
    <property type="entry name" value="RecF/RecN/SMC_N"/>
</dbReference>
<dbReference type="Pfam" id="PF02463">
    <property type="entry name" value="SMC_N"/>
    <property type="match status" value="1"/>
</dbReference>
<accession>A0ABM7W624</accession>
<dbReference type="PANTHER" id="PTHR11059">
    <property type="entry name" value="DNA REPAIR PROTEIN RECN"/>
    <property type="match status" value="1"/>
</dbReference>
<dbReference type="CDD" id="cd03241">
    <property type="entry name" value="ABC_RecN"/>
    <property type="match status" value="2"/>
</dbReference>
<dbReference type="NCBIfam" id="TIGR00634">
    <property type="entry name" value="recN"/>
    <property type="match status" value="1"/>
</dbReference>
<dbReference type="RefSeq" id="WP_284153435.1">
    <property type="nucleotide sequence ID" value="NZ_AP025516.1"/>
</dbReference>
<comment type="function">
    <text evidence="1 9">May be involved in recombinational repair of damaged DNA.</text>
</comment>
<proteinExistence type="inferred from homology"/>
<sequence length="560" mass="62414">MLCELKVENLALIESLHLSLGGSGDGLVVLTGETGAGKSIMMRAIALLTGARASADWIRSGAESCTVEALFEISDRQRDLLQLLEEGGFAADNEIIIRRVISQNGRSRLFVNGVMAPVKTVTEICQHLLNIASQHDHQQLLQPATHLDFLDTLGDHWPARSAYGACYEAWQQARDVLDELRSRERERDQRLDFLAFQIAEIKEAAPQPGEDEQLAIERRRLKGAESLIRLSRECYDLINSTIADQLAVVRRTMEQLAALDPQITTLAEELSSYSFLAEDFAARVRDYHDGLEDDPHRLELVSGRLDQLKALKRKYGESIEDILAHLSRSERELESIENLERQIAEQQREVQRLHQQTVALAQELSATRRQTARRMEQAMGTELGTLAFSQSGIEVRFHDRQETPDQLRSTGLDRVEFFFAPNPGEPARPLAKVASGGELSRLMLALKCLLAKKDMVETVIFDEVDAGIGGEAAEAVARKIRELAGHHQVICITHLPQIAARGTEHFLVEKSVCNGRTLSSVTRLEKEQRVDELARMLAGASVTEQTRAWALELLAKGGRG</sequence>
<evidence type="ECO:0000256" key="1">
    <source>
        <dbReference type="ARBA" id="ARBA00003618"/>
    </source>
</evidence>